<sequence length="166" mass="17462">MPDGRRRTVAPSPGALVAVDSAGPRGPVLPVGGDRPDLDGAAVAGRRDPGGEVDGDLGIVGLEHEVPPDRPLRPVDRARRGDGAALLDPDRGRLVGQAEREAGREPRRLVHRGVVGVDPPLLVLGQRLPRRSTGQGGGSLVDQQDVLHVGLLVDSFTDLTSRRARM</sequence>
<proteinExistence type="predicted"/>
<organism evidence="2">
    <name type="scientific">uncultured Acidimicrobiales bacterium</name>
    <dbReference type="NCBI Taxonomy" id="310071"/>
    <lineage>
        <taxon>Bacteria</taxon>
        <taxon>Bacillati</taxon>
        <taxon>Actinomycetota</taxon>
        <taxon>Acidimicrobiia</taxon>
        <taxon>Acidimicrobiales</taxon>
        <taxon>environmental samples</taxon>
    </lineage>
</organism>
<reference evidence="2" key="1">
    <citation type="submission" date="2020-02" db="EMBL/GenBank/DDBJ databases">
        <authorList>
            <person name="Meier V. D."/>
        </authorList>
    </citation>
    <scope>NUCLEOTIDE SEQUENCE</scope>
    <source>
        <strain evidence="2">AVDCRST_MAG20</strain>
    </source>
</reference>
<evidence type="ECO:0000256" key="1">
    <source>
        <dbReference type="SAM" id="MobiDB-lite"/>
    </source>
</evidence>
<dbReference type="AlphaFoldDB" id="A0A6J4H517"/>
<protein>
    <submittedName>
        <fullName evidence="2">Uncharacterized protein</fullName>
    </submittedName>
</protein>
<gene>
    <name evidence="2" type="ORF">AVDCRST_MAG20-242</name>
</gene>
<feature type="region of interest" description="Disordered" evidence="1">
    <location>
        <begin position="1"/>
        <end position="93"/>
    </location>
</feature>
<name>A0A6J4H517_9ACTN</name>
<accession>A0A6J4H517</accession>
<dbReference type="EMBL" id="CADCSY010000010">
    <property type="protein sequence ID" value="CAA9213425.1"/>
    <property type="molecule type" value="Genomic_DNA"/>
</dbReference>
<evidence type="ECO:0000313" key="2">
    <source>
        <dbReference type="EMBL" id="CAA9213425.1"/>
    </source>
</evidence>
<feature type="compositionally biased region" description="Basic and acidic residues" evidence="1">
    <location>
        <begin position="62"/>
        <end position="93"/>
    </location>
</feature>